<evidence type="ECO:0000256" key="8">
    <source>
        <dbReference type="ARBA" id="ARBA00023136"/>
    </source>
</evidence>
<evidence type="ECO:0000256" key="7">
    <source>
        <dbReference type="ARBA" id="ARBA00023128"/>
    </source>
</evidence>
<keyword evidence="8" id="KW-0472">Membrane</keyword>
<keyword evidence="9 15" id="KW-0012">Acyltransferase</keyword>
<name>A0AAF0DXX3_9BASI</name>
<dbReference type="InterPro" id="IPR002123">
    <property type="entry name" value="Plipid/glycerol_acylTrfase"/>
</dbReference>
<keyword evidence="16" id="KW-1185">Reference proteome</keyword>
<dbReference type="Proteomes" id="UP001214603">
    <property type="component" value="Chromosome 1"/>
</dbReference>
<keyword evidence="4" id="KW-1000">Mitochondrion outer membrane</keyword>
<evidence type="ECO:0000313" key="15">
    <source>
        <dbReference type="EMBL" id="WFD01450.1"/>
    </source>
</evidence>
<keyword evidence="5" id="KW-0999">Mitochondrion inner membrane</keyword>
<evidence type="ECO:0000256" key="12">
    <source>
        <dbReference type="RuleBase" id="RU365062"/>
    </source>
</evidence>
<evidence type="ECO:0000256" key="4">
    <source>
        <dbReference type="ARBA" id="ARBA00022787"/>
    </source>
</evidence>
<evidence type="ECO:0000256" key="2">
    <source>
        <dbReference type="ARBA" id="ARBA00010524"/>
    </source>
</evidence>
<dbReference type="GO" id="GO:0007007">
    <property type="term" value="P:inner mitochondrial membrane organization"/>
    <property type="evidence" value="ECO:0007669"/>
    <property type="project" value="TreeGrafter"/>
</dbReference>
<dbReference type="SUPFAM" id="SSF69593">
    <property type="entry name" value="Glycerol-3-phosphate (1)-acyltransferase"/>
    <property type="match status" value="1"/>
</dbReference>
<dbReference type="AlphaFoldDB" id="A0AAF0DXX3"/>
<dbReference type="EMBL" id="CP119934">
    <property type="protein sequence ID" value="WFD01450.1"/>
    <property type="molecule type" value="Genomic_DNA"/>
</dbReference>
<proteinExistence type="inferred from homology"/>
<dbReference type="SMART" id="SM00563">
    <property type="entry name" value="PlsC"/>
    <property type="match status" value="1"/>
</dbReference>
<evidence type="ECO:0000256" key="3">
    <source>
        <dbReference type="ARBA" id="ARBA00022679"/>
    </source>
</evidence>
<dbReference type="InterPro" id="IPR000872">
    <property type="entry name" value="Tafazzin"/>
</dbReference>
<comment type="subcellular location">
    <subcellularLocation>
        <location evidence="1">Mitochondrion inner membrane</location>
        <topology evidence="1">Peripheral membrane protein</topology>
        <orientation evidence="1">Intermembrane side</orientation>
    </subcellularLocation>
    <subcellularLocation>
        <location evidence="10">Mitochondrion outer membrane</location>
        <topology evidence="10">Peripheral membrane protein</topology>
        <orientation evidence="10">Intermembrane side</orientation>
    </subcellularLocation>
</comment>
<dbReference type="Pfam" id="PF01553">
    <property type="entry name" value="Acyltransferase"/>
    <property type="match status" value="1"/>
</dbReference>
<dbReference type="PANTHER" id="PTHR12497:SF0">
    <property type="entry name" value="TAFAZZIN"/>
    <property type="match status" value="1"/>
</dbReference>
<evidence type="ECO:0000256" key="5">
    <source>
        <dbReference type="ARBA" id="ARBA00022792"/>
    </source>
</evidence>
<gene>
    <name evidence="15" type="primary">TAZ1</name>
    <name evidence="15" type="ORF">MOBT1_000114</name>
</gene>
<keyword evidence="6" id="KW-0443">Lipid metabolism</keyword>
<dbReference type="CDD" id="cd07989">
    <property type="entry name" value="LPLAT_AGPAT-like"/>
    <property type="match status" value="1"/>
</dbReference>
<dbReference type="GO" id="GO:0005741">
    <property type="term" value="C:mitochondrial outer membrane"/>
    <property type="evidence" value="ECO:0007669"/>
    <property type="project" value="UniProtKB-SubCell"/>
</dbReference>
<feature type="region of interest" description="Disordered" evidence="13">
    <location>
        <begin position="267"/>
        <end position="297"/>
    </location>
</feature>
<feature type="compositionally biased region" description="Basic and acidic residues" evidence="13">
    <location>
        <begin position="280"/>
        <end position="297"/>
    </location>
</feature>
<evidence type="ECO:0000256" key="1">
    <source>
        <dbReference type="ARBA" id="ARBA00004137"/>
    </source>
</evidence>
<accession>A0AAF0DXX3</accession>
<evidence type="ECO:0000256" key="9">
    <source>
        <dbReference type="ARBA" id="ARBA00023315"/>
    </source>
</evidence>
<keyword evidence="7" id="KW-0496">Mitochondrion</keyword>
<sequence length="297" mass="33790">MLERRVIRTRVRAYGIENIVAALHDRQRIAEGRGILSYCNHIAVLDEPLLWGVLPWHLFQDTYTTRWSLGASDILFKNALFSAFFRMGQTLETFRGRGIFQPALDQALDKLAETRWVHLFPEGAVNLTHCTRMRRFKWGISRLFLEAPKSPVVIPIWLTGFDQVMPEHRRAPRWLPRLGADISVTFGEPIAQAKLQPYADLYTQLKARQDTDIAHHLPALPSAVPNEHLYPNAPAQLRPEDSPAYAALRSHLAALLREELAKLGEETRKRQGLGPGEGNLVHRTDLVGRDYKTDVPT</sequence>
<dbReference type="PRINTS" id="PR00979">
    <property type="entry name" value="TAFAZZIN"/>
</dbReference>
<evidence type="ECO:0000313" key="16">
    <source>
        <dbReference type="Proteomes" id="UP001214603"/>
    </source>
</evidence>
<dbReference type="GO" id="GO:0035965">
    <property type="term" value="P:cardiolipin acyl-chain remodeling"/>
    <property type="evidence" value="ECO:0007669"/>
    <property type="project" value="TreeGrafter"/>
</dbReference>
<comment type="catalytic activity">
    <reaction evidence="11">
        <text>1'-[1,2-diacyl-sn-glycero-3-phospho],3'-[1-acyl-sn-glycero-3-phospho]-glycerol + a 1,2-diacyl-sn-glycero-3-phosphocholine = a cardiolipin + a 1-acyl-sn-glycero-3-phosphocholine</text>
        <dbReference type="Rhea" id="RHEA:33731"/>
        <dbReference type="ChEBI" id="CHEBI:57643"/>
        <dbReference type="ChEBI" id="CHEBI:58168"/>
        <dbReference type="ChEBI" id="CHEBI:62237"/>
        <dbReference type="ChEBI" id="CHEBI:64743"/>
    </reaction>
    <physiologicalReaction direction="left-to-right" evidence="11">
        <dbReference type="Rhea" id="RHEA:33732"/>
    </physiologicalReaction>
    <physiologicalReaction direction="right-to-left" evidence="11">
        <dbReference type="Rhea" id="RHEA:33733"/>
    </physiologicalReaction>
</comment>
<protein>
    <recommendedName>
        <fullName evidence="12">Tafazzin family protein</fullName>
    </recommendedName>
</protein>
<evidence type="ECO:0000256" key="6">
    <source>
        <dbReference type="ARBA" id="ARBA00023098"/>
    </source>
</evidence>
<dbReference type="GO" id="GO:0047184">
    <property type="term" value="F:1-acylglycerophosphocholine O-acyltransferase activity"/>
    <property type="evidence" value="ECO:0007669"/>
    <property type="project" value="TreeGrafter"/>
</dbReference>
<feature type="domain" description="Phospholipid/glycerol acyltransferase" evidence="14">
    <location>
        <begin position="35"/>
        <end position="161"/>
    </location>
</feature>
<reference evidence="15" key="1">
    <citation type="submission" date="2023-03" db="EMBL/GenBank/DDBJ databases">
        <title>Mating type loci evolution in Malassezia.</title>
        <authorList>
            <person name="Coelho M.A."/>
        </authorList>
    </citation>
    <scope>NUCLEOTIDE SEQUENCE</scope>
    <source>
        <strain evidence="15">CBS 7876</strain>
    </source>
</reference>
<organism evidence="15 16">
    <name type="scientific">Malassezia obtusa</name>
    <dbReference type="NCBI Taxonomy" id="76774"/>
    <lineage>
        <taxon>Eukaryota</taxon>
        <taxon>Fungi</taxon>
        <taxon>Dikarya</taxon>
        <taxon>Basidiomycota</taxon>
        <taxon>Ustilaginomycotina</taxon>
        <taxon>Malasseziomycetes</taxon>
        <taxon>Malasseziales</taxon>
        <taxon>Malasseziaceae</taxon>
        <taxon>Malassezia</taxon>
    </lineage>
</organism>
<dbReference type="PANTHER" id="PTHR12497">
    <property type="entry name" value="TAZ PROTEIN TAFAZZIN"/>
    <property type="match status" value="1"/>
</dbReference>
<comment type="similarity">
    <text evidence="2 12">Belongs to the taffazin family.</text>
</comment>
<evidence type="ECO:0000259" key="14">
    <source>
        <dbReference type="SMART" id="SM00563"/>
    </source>
</evidence>
<evidence type="ECO:0000256" key="11">
    <source>
        <dbReference type="ARBA" id="ARBA00047906"/>
    </source>
</evidence>
<dbReference type="GO" id="GO:0005743">
    <property type="term" value="C:mitochondrial inner membrane"/>
    <property type="evidence" value="ECO:0007669"/>
    <property type="project" value="UniProtKB-SubCell"/>
</dbReference>
<evidence type="ECO:0000256" key="10">
    <source>
        <dbReference type="ARBA" id="ARBA00024323"/>
    </source>
</evidence>
<keyword evidence="3" id="KW-0808">Transferase</keyword>
<evidence type="ECO:0000256" key="13">
    <source>
        <dbReference type="SAM" id="MobiDB-lite"/>
    </source>
</evidence>